<proteinExistence type="predicted"/>
<dbReference type="Pfam" id="PF17942">
    <property type="entry name" value="Morc6_S5"/>
    <property type="match status" value="1"/>
</dbReference>
<dbReference type="GO" id="GO:0006281">
    <property type="term" value="P:DNA repair"/>
    <property type="evidence" value="ECO:0007669"/>
    <property type="project" value="UniProtKB-KW"/>
</dbReference>
<evidence type="ECO:0000259" key="5">
    <source>
        <dbReference type="Pfam" id="PF17942"/>
    </source>
</evidence>
<dbReference type="GO" id="GO:0016887">
    <property type="term" value="F:ATP hydrolysis activity"/>
    <property type="evidence" value="ECO:0007669"/>
    <property type="project" value="InterPro"/>
</dbReference>
<evidence type="ECO:0000256" key="2">
    <source>
        <dbReference type="ARBA" id="ARBA00023204"/>
    </source>
</evidence>
<gene>
    <name evidence="6" type="ORF">Sradi_4063700</name>
</gene>
<protein>
    <submittedName>
        <fullName evidence="6">Protein MICRORCHIDIA 6</fullName>
    </submittedName>
</protein>
<dbReference type="EMBL" id="JACGWJ010000017">
    <property type="protein sequence ID" value="KAL0356168.1"/>
    <property type="molecule type" value="Genomic_DNA"/>
</dbReference>
<evidence type="ECO:0000313" key="6">
    <source>
        <dbReference type="EMBL" id="KAL0356168.1"/>
    </source>
</evidence>
<dbReference type="AlphaFoldDB" id="A0AAW2PM63"/>
<sequence>LEYFISDIAVLYLLMHFMCCIFTAVAELLDNSVDEGSVITTIGFLKEAPAVNIHGFNVYHKNRLILPFWHVVTYSDSRGRGVVATSGIPVTSSHRNSQGAPLKRKANDGVGPERVKKMVATKSTTVDGAHGGNVQHAVDPAKQLEGQEAANLIQENQKLRAQCQEYEKMDEELNAKITRLMTEVREAHREHARLLLESKLLEKVKQEHRQIKPV</sequence>
<reference evidence="6" key="2">
    <citation type="journal article" date="2024" name="Plant">
        <title>Genomic evolution and insights into agronomic trait innovations of Sesamum species.</title>
        <authorList>
            <person name="Miao H."/>
            <person name="Wang L."/>
            <person name="Qu L."/>
            <person name="Liu H."/>
            <person name="Sun Y."/>
            <person name="Le M."/>
            <person name="Wang Q."/>
            <person name="Wei S."/>
            <person name="Zheng Y."/>
            <person name="Lin W."/>
            <person name="Duan Y."/>
            <person name="Cao H."/>
            <person name="Xiong S."/>
            <person name="Wang X."/>
            <person name="Wei L."/>
            <person name="Li C."/>
            <person name="Ma Q."/>
            <person name="Ju M."/>
            <person name="Zhao R."/>
            <person name="Li G."/>
            <person name="Mu C."/>
            <person name="Tian Q."/>
            <person name="Mei H."/>
            <person name="Zhang T."/>
            <person name="Gao T."/>
            <person name="Zhang H."/>
        </authorList>
    </citation>
    <scope>NUCLEOTIDE SEQUENCE</scope>
    <source>
        <strain evidence="6">G02</strain>
    </source>
</reference>
<comment type="caution">
    <text evidence="6">The sequence shown here is derived from an EMBL/GenBank/DDBJ whole genome shotgun (WGS) entry which is preliminary data.</text>
</comment>
<evidence type="ECO:0000256" key="4">
    <source>
        <dbReference type="SAM" id="MobiDB-lite"/>
    </source>
</evidence>
<keyword evidence="1" id="KW-0227">DNA damage</keyword>
<dbReference type="GO" id="GO:0005634">
    <property type="term" value="C:nucleus"/>
    <property type="evidence" value="ECO:0007669"/>
    <property type="project" value="TreeGrafter"/>
</dbReference>
<dbReference type="PANTHER" id="PTHR23336:SF44">
    <property type="entry name" value="PROTEIN MICRORCHIDIA 6"/>
    <property type="match status" value="1"/>
</dbReference>
<keyword evidence="2" id="KW-0234">DNA repair</keyword>
<feature type="region of interest" description="Disordered" evidence="4">
    <location>
        <begin position="88"/>
        <end position="109"/>
    </location>
</feature>
<dbReference type="InterPro" id="IPR041006">
    <property type="entry name" value="Morc_S5"/>
</dbReference>
<feature type="non-terminal residue" evidence="6">
    <location>
        <position position="1"/>
    </location>
</feature>
<evidence type="ECO:0000256" key="1">
    <source>
        <dbReference type="ARBA" id="ARBA00022763"/>
    </source>
</evidence>
<reference evidence="6" key="1">
    <citation type="submission" date="2020-06" db="EMBL/GenBank/DDBJ databases">
        <authorList>
            <person name="Li T."/>
            <person name="Hu X."/>
            <person name="Zhang T."/>
            <person name="Song X."/>
            <person name="Zhang H."/>
            <person name="Dai N."/>
            <person name="Sheng W."/>
            <person name="Hou X."/>
            <person name="Wei L."/>
        </authorList>
    </citation>
    <scope>NUCLEOTIDE SEQUENCE</scope>
    <source>
        <strain evidence="6">G02</strain>
        <tissue evidence="6">Leaf</tissue>
    </source>
</reference>
<feature type="domain" description="Morc S5" evidence="5">
    <location>
        <begin position="18"/>
        <end position="83"/>
    </location>
</feature>
<organism evidence="6">
    <name type="scientific">Sesamum radiatum</name>
    <name type="common">Black benniseed</name>
    <dbReference type="NCBI Taxonomy" id="300843"/>
    <lineage>
        <taxon>Eukaryota</taxon>
        <taxon>Viridiplantae</taxon>
        <taxon>Streptophyta</taxon>
        <taxon>Embryophyta</taxon>
        <taxon>Tracheophyta</taxon>
        <taxon>Spermatophyta</taxon>
        <taxon>Magnoliopsida</taxon>
        <taxon>eudicotyledons</taxon>
        <taxon>Gunneridae</taxon>
        <taxon>Pentapetalae</taxon>
        <taxon>asterids</taxon>
        <taxon>lamiids</taxon>
        <taxon>Lamiales</taxon>
        <taxon>Pedaliaceae</taxon>
        <taxon>Sesamum</taxon>
    </lineage>
</organism>
<dbReference type="InterPro" id="IPR045261">
    <property type="entry name" value="MORC_ATPase"/>
</dbReference>
<keyword evidence="3" id="KW-0175">Coiled coil</keyword>
<dbReference type="PANTHER" id="PTHR23336">
    <property type="entry name" value="ZINC FINGER CW-TYPE COILED-COIL DOMAIN PROTEIN 3"/>
    <property type="match status" value="1"/>
</dbReference>
<evidence type="ECO:0000256" key="3">
    <source>
        <dbReference type="SAM" id="Coils"/>
    </source>
</evidence>
<name>A0AAW2PM63_SESRA</name>
<feature type="coiled-coil region" evidence="3">
    <location>
        <begin position="142"/>
        <end position="190"/>
    </location>
</feature>
<feature type="compositionally biased region" description="Polar residues" evidence="4">
    <location>
        <begin position="88"/>
        <end position="99"/>
    </location>
</feature>
<accession>A0AAW2PM63</accession>